<dbReference type="CDD" id="cd00130">
    <property type="entry name" value="PAS"/>
    <property type="match status" value="1"/>
</dbReference>
<dbReference type="InterPro" id="IPR001610">
    <property type="entry name" value="PAC"/>
</dbReference>
<keyword evidence="11" id="KW-0547">Nucleotide-binding</keyword>
<dbReference type="InterPro" id="IPR011102">
    <property type="entry name" value="Sig_transdc_His_kinase_HWE"/>
</dbReference>
<gene>
    <name evidence="20" type="primary">exsG</name>
    <name evidence="20" type="ORF">BN77_p10088</name>
</gene>
<evidence type="ECO:0000259" key="19">
    <source>
        <dbReference type="PROSITE" id="PS50113"/>
    </source>
</evidence>
<evidence type="ECO:0000259" key="18">
    <source>
        <dbReference type="PROSITE" id="PS50112"/>
    </source>
</evidence>
<keyword evidence="4" id="KW-0600">Photoreceptor protein</keyword>
<evidence type="ECO:0000313" key="21">
    <source>
        <dbReference type="Proteomes" id="UP000009319"/>
    </source>
</evidence>
<accession>K0PWK2</accession>
<evidence type="ECO:0000256" key="7">
    <source>
        <dbReference type="ARBA" id="ARBA00022630"/>
    </source>
</evidence>
<dbReference type="SMART" id="SM00086">
    <property type="entry name" value="PAC"/>
    <property type="match status" value="1"/>
</dbReference>
<dbReference type="SUPFAM" id="SSF55785">
    <property type="entry name" value="PYP-like sensor domain (PAS domain)"/>
    <property type="match status" value="1"/>
</dbReference>
<dbReference type="InterPro" id="IPR000700">
    <property type="entry name" value="PAS-assoc_C"/>
</dbReference>
<dbReference type="Pfam" id="PF07536">
    <property type="entry name" value="HWE_HK"/>
    <property type="match status" value="1"/>
</dbReference>
<dbReference type="PROSITE" id="PS50113">
    <property type="entry name" value="PAC"/>
    <property type="match status" value="1"/>
</dbReference>
<dbReference type="EMBL" id="CANI01000035">
    <property type="protein sequence ID" value="CCM78133.1"/>
    <property type="molecule type" value="Genomic_DNA"/>
</dbReference>
<evidence type="ECO:0000256" key="1">
    <source>
        <dbReference type="ARBA" id="ARBA00000085"/>
    </source>
</evidence>
<dbReference type="GO" id="GO:0004673">
    <property type="term" value="F:protein histidine kinase activity"/>
    <property type="evidence" value="ECO:0007669"/>
    <property type="project" value="UniProtKB-EC"/>
</dbReference>
<dbReference type="NCBIfam" id="TIGR00229">
    <property type="entry name" value="sensory_box"/>
    <property type="match status" value="1"/>
</dbReference>
<dbReference type="Pfam" id="PF00989">
    <property type="entry name" value="PAS"/>
    <property type="match status" value="1"/>
</dbReference>
<dbReference type="InterPro" id="IPR013767">
    <property type="entry name" value="PAS_fold"/>
</dbReference>
<reference evidence="20 21" key="1">
    <citation type="journal article" date="2013" name="Genome Announc.">
        <title>Draft Genome Sequence of Rhizobium mesoamericanum STM3625, a Nitrogen-Fixing Symbiont of Mimosa pudica Isolated in French Guiana (South America).</title>
        <authorList>
            <person name="Moulin L."/>
            <person name="Mornico D."/>
            <person name="Melkonian R."/>
            <person name="Klonowska A."/>
        </authorList>
    </citation>
    <scope>NUCLEOTIDE SEQUENCE [LARGE SCALE GENOMIC DNA]</scope>
    <source>
        <strain evidence="20 21">STM3625</strain>
    </source>
</reference>
<comment type="catalytic activity">
    <reaction evidence="1">
        <text>ATP + protein L-histidine = ADP + protein N-phospho-L-histidine.</text>
        <dbReference type="EC" id="2.7.13.3"/>
    </reaction>
</comment>
<feature type="domain" description="PAS" evidence="18">
    <location>
        <begin position="43"/>
        <end position="113"/>
    </location>
</feature>
<dbReference type="eggNOG" id="COG3920">
    <property type="taxonomic scope" value="Bacteria"/>
</dbReference>
<keyword evidence="12 20" id="KW-0418">Kinase</keyword>
<evidence type="ECO:0000256" key="13">
    <source>
        <dbReference type="ARBA" id="ARBA00022840"/>
    </source>
</evidence>
<evidence type="ECO:0000256" key="5">
    <source>
        <dbReference type="ARBA" id="ARBA00022553"/>
    </source>
</evidence>
<dbReference type="PANTHER" id="PTHR41523">
    <property type="entry name" value="TWO-COMPONENT SYSTEM SENSOR PROTEIN"/>
    <property type="match status" value="1"/>
</dbReference>
<keyword evidence="8" id="KW-0288">FMN</keyword>
<dbReference type="GO" id="GO:0005524">
    <property type="term" value="F:ATP binding"/>
    <property type="evidence" value="ECO:0007669"/>
    <property type="project" value="UniProtKB-KW"/>
</dbReference>
<evidence type="ECO:0000256" key="14">
    <source>
        <dbReference type="ARBA" id="ARBA00022991"/>
    </source>
</evidence>
<proteinExistence type="predicted"/>
<keyword evidence="13" id="KW-0067">ATP-binding</keyword>
<dbReference type="Gene3D" id="3.30.565.10">
    <property type="entry name" value="Histidine kinase-like ATPase, C-terminal domain"/>
    <property type="match status" value="1"/>
</dbReference>
<dbReference type="SMART" id="SM00091">
    <property type="entry name" value="PAS"/>
    <property type="match status" value="1"/>
</dbReference>
<dbReference type="PANTHER" id="PTHR41523:SF8">
    <property type="entry name" value="ETHYLENE RESPONSE SENSOR PROTEIN"/>
    <property type="match status" value="1"/>
</dbReference>
<comment type="caution">
    <text evidence="20">The sequence shown here is derived from an EMBL/GenBank/DDBJ whole genome shotgun (WGS) entry which is preliminary data.</text>
</comment>
<evidence type="ECO:0000256" key="6">
    <source>
        <dbReference type="ARBA" id="ARBA00022606"/>
    </source>
</evidence>
<evidence type="ECO:0000256" key="10">
    <source>
        <dbReference type="ARBA" id="ARBA00022737"/>
    </source>
</evidence>
<keyword evidence="6" id="KW-0716">Sensory transduction</keyword>
<dbReference type="SUPFAM" id="SSF55874">
    <property type="entry name" value="ATPase domain of HSP90 chaperone/DNA topoisomerase II/histidine kinase"/>
    <property type="match status" value="1"/>
</dbReference>
<dbReference type="InterPro" id="IPR036890">
    <property type="entry name" value="HATPase_C_sf"/>
</dbReference>
<keyword evidence="14" id="KW-0157">Chromophore</keyword>
<keyword evidence="10" id="KW-0677">Repeat</keyword>
<evidence type="ECO:0000256" key="16">
    <source>
        <dbReference type="ARBA" id="ARBA00023170"/>
    </source>
</evidence>
<evidence type="ECO:0000256" key="17">
    <source>
        <dbReference type="SAM" id="MobiDB-lite"/>
    </source>
</evidence>
<evidence type="ECO:0000256" key="4">
    <source>
        <dbReference type="ARBA" id="ARBA00022543"/>
    </source>
</evidence>
<protein>
    <recommendedName>
        <fullName evidence="3">Blue-light-activated histidine kinase</fullName>
        <ecNumber evidence="2">2.7.13.3</ecNumber>
    </recommendedName>
</protein>
<evidence type="ECO:0000256" key="11">
    <source>
        <dbReference type="ARBA" id="ARBA00022741"/>
    </source>
</evidence>
<name>K0PWK2_9HYPH</name>
<keyword evidence="5" id="KW-0597">Phosphoprotein</keyword>
<feature type="region of interest" description="Disordered" evidence="17">
    <location>
        <begin position="1"/>
        <end position="24"/>
    </location>
</feature>
<evidence type="ECO:0000256" key="3">
    <source>
        <dbReference type="ARBA" id="ARBA00021740"/>
    </source>
</evidence>
<dbReference type="GO" id="GO:0006355">
    <property type="term" value="P:regulation of DNA-templated transcription"/>
    <property type="evidence" value="ECO:0007669"/>
    <property type="project" value="InterPro"/>
</dbReference>
<sequence length="365" mass="40206">MNGNEKDPIDSISPGQERTQEHKHQAANIPFGLKQQFPSEASSANWLAAIVENCNDAIISKTLEGIITTWNHAAERLFGYSSAEAIGRPITIVIPMDRLHEEEDILRKVRRGERVDYYETVRQRKDGGLIDIALTVSPVRNAEGSIIGASKIARDVSERRRERERQVILLREMSHRIKNLFAMINALINISERSAENTKELASDLRNRVFSLARAQQLTLPDPSGPISEGFSTSLFSLLEAIFAAHQETGRDRIKIQGVDVPIQGTALNSLALLLHEFSTNAVKHGALSTTDGRISIEIASNGNELRLTWSETGGPPIPAPTPGNGFGTQLEQAIVEGALRGSIARDWRPEGLQIHLSVPIRTVN</sequence>
<keyword evidence="21" id="KW-1185">Reference proteome</keyword>
<dbReference type="SMART" id="SM00911">
    <property type="entry name" value="HWE_HK"/>
    <property type="match status" value="1"/>
</dbReference>
<dbReference type="PROSITE" id="PS50112">
    <property type="entry name" value="PAS"/>
    <property type="match status" value="1"/>
</dbReference>
<evidence type="ECO:0000256" key="2">
    <source>
        <dbReference type="ARBA" id="ARBA00012438"/>
    </source>
</evidence>
<evidence type="ECO:0000313" key="20">
    <source>
        <dbReference type="EMBL" id="CCM78133.1"/>
    </source>
</evidence>
<dbReference type="HOGENOM" id="CLU_000445_114_57_5"/>
<evidence type="ECO:0000256" key="15">
    <source>
        <dbReference type="ARBA" id="ARBA00023026"/>
    </source>
</evidence>
<dbReference type="InterPro" id="IPR000014">
    <property type="entry name" value="PAS"/>
</dbReference>
<feature type="domain" description="PAC" evidence="19">
    <location>
        <begin position="116"/>
        <end position="168"/>
    </location>
</feature>
<keyword evidence="7" id="KW-0285">Flavoprotein</keyword>
<keyword evidence="16" id="KW-0675">Receptor</keyword>
<evidence type="ECO:0000256" key="8">
    <source>
        <dbReference type="ARBA" id="ARBA00022643"/>
    </source>
</evidence>
<keyword evidence="9" id="KW-0808">Transferase</keyword>
<dbReference type="Gene3D" id="3.30.450.20">
    <property type="entry name" value="PAS domain"/>
    <property type="match status" value="1"/>
</dbReference>
<dbReference type="AlphaFoldDB" id="K0PWK2"/>
<dbReference type="STRING" id="1211777.BN77_p10088"/>
<dbReference type="InterPro" id="IPR035965">
    <property type="entry name" value="PAS-like_dom_sf"/>
</dbReference>
<evidence type="ECO:0000256" key="9">
    <source>
        <dbReference type="ARBA" id="ARBA00022679"/>
    </source>
</evidence>
<organism evidence="20 21">
    <name type="scientific">Rhizobium mesoamericanum STM3625</name>
    <dbReference type="NCBI Taxonomy" id="1211777"/>
    <lineage>
        <taxon>Bacteria</taxon>
        <taxon>Pseudomonadati</taxon>
        <taxon>Pseudomonadota</taxon>
        <taxon>Alphaproteobacteria</taxon>
        <taxon>Hyphomicrobiales</taxon>
        <taxon>Rhizobiaceae</taxon>
        <taxon>Rhizobium/Agrobacterium group</taxon>
        <taxon>Rhizobium</taxon>
    </lineage>
</organism>
<keyword evidence="15" id="KW-0843">Virulence</keyword>
<dbReference type="Proteomes" id="UP000009319">
    <property type="component" value="Unassembled WGS sequence"/>
</dbReference>
<evidence type="ECO:0000256" key="12">
    <source>
        <dbReference type="ARBA" id="ARBA00022777"/>
    </source>
</evidence>
<dbReference type="EC" id="2.7.13.3" evidence="2"/>
<dbReference type="GO" id="GO:0009881">
    <property type="term" value="F:photoreceptor activity"/>
    <property type="evidence" value="ECO:0007669"/>
    <property type="project" value="UniProtKB-KW"/>
</dbReference>